<comment type="caution">
    <text evidence="3">The sequence shown here is derived from an EMBL/GenBank/DDBJ whole genome shotgun (WGS) entry which is preliminary data.</text>
</comment>
<dbReference type="InterPro" id="IPR011051">
    <property type="entry name" value="RmlC_Cupin_sf"/>
</dbReference>
<keyword evidence="4" id="KW-1185">Reference proteome</keyword>
<gene>
    <name evidence="3" type="ORF">SM611_36685</name>
</gene>
<reference evidence="3 4" key="1">
    <citation type="submission" date="2023-11" db="EMBL/GenBank/DDBJ databases">
        <title>Actinomadura monticuli sp. nov., isolated from volcanic ash.</title>
        <authorList>
            <person name="Lee S.D."/>
            <person name="Yang H."/>
            <person name="Kim I.S."/>
        </authorList>
    </citation>
    <scope>NUCLEOTIDE SEQUENCE [LARGE SCALE GENOMIC DNA]</scope>
    <source>
        <strain evidence="3 4">DLS-62</strain>
    </source>
</reference>
<evidence type="ECO:0000256" key="1">
    <source>
        <dbReference type="SAM" id="MobiDB-lite"/>
    </source>
</evidence>
<dbReference type="Proteomes" id="UP001569963">
    <property type="component" value="Unassembled WGS sequence"/>
</dbReference>
<dbReference type="EMBL" id="JAXCEI010000031">
    <property type="protein sequence ID" value="MFA1544494.1"/>
    <property type="molecule type" value="Genomic_DNA"/>
</dbReference>
<dbReference type="InterPro" id="IPR014710">
    <property type="entry name" value="RmlC-like_jellyroll"/>
</dbReference>
<sequence>MPEDATTEFWKDLEPIQNSQKPDALPEVYLSKVATDDDRYYVPFTETVGSRRLWINVKDNSWADILRATSAGLVNRHYHPHEVFAYTISGKRGYLERPWTATAGDFVYEAPGEGHTLVAYESGPFTMNILRGEAFGTCSRSVSARPSCRGPSPSTPLVSLRPRARSGHFSLGWPRERAPTRPTGWPLSFSDCSRRNGPVTVRPPPPACSTCSWPRTTSTGICTTRR</sequence>
<dbReference type="Gene3D" id="2.60.120.10">
    <property type="entry name" value="Jelly Rolls"/>
    <property type="match status" value="1"/>
</dbReference>
<accession>A0ABV4QRG4</accession>
<proteinExistence type="predicted"/>
<feature type="region of interest" description="Disordered" evidence="1">
    <location>
        <begin position="170"/>
        <end position="189"/>
    </location>
</feature>
<dbReference type="SUPFAM" id="SSF51182">
    <property type="entry name" value="RmlC-like cupins"/>
    <property type="match status" value="1"/>
</dbReference>
<organism evidence="3 4">
    <name type="scientific">Actinomadura monticuli</name>
    <dbReference type="NCBI Taxonomy" id="3097367"/>
    <lineage>
        <taxon>Bacteria</taxon>
        <taxon>Bacillati</taxon>
        <taxon>Actinomycetota</taxon>
        <taxon>Actinomycetes</taxon>
        <taxon>Streptosporangiales</taxon>
        <taxon>Thermomonosporaceae</taxon>
        <taxon>Actinomadura</taxon>
    </lineage>
</organism>
<feature type="domain" description="ChrR-like cupin" evidence="2">
    <location>
        <begin position="34"/>
        <end position="122"/>
    </location>
</feature>
<name>A0ABV4QRG4_9ACTN</name>
<evidence type="ECO:0000313" key="3">
    <source>
        <dbReference type="EMBL" id="MFA1544494.1"/>
    </source>
</evidence>
<evidence type="ECO:0000259" key="2">
    <source>
        <dbReference type="Pfam" id="PF12973"/>
    </source>
</evidence>
<dbReference type="Pfam" id="PF12973">
    <property type="entry name" value="Cupin_7"/>
    <property type="match status" value="1"/>
</dbReference>
<dbReference type="RefSeq" id="WP_371955034.1">
    <property type="nucleotide sequence ID" value="NZ_JAXCEI010000031.1"/>
</dbReference>
<protein>
    <recommendedName>
        <fullName evidence="2">ChrR-like cupin domain-containing protein</fullName>
    </recommendedName>
</protein>
<dbReference type="InterPro" id="IPR025979">
    <property type="entry name" value="ChrR-like_cupin_dom"/>
</dbReference>
<evidence type="ECO:0000313" key="4">
    <source>
        <dbReference type="Proteomes" id="UP001569963"/>
    </source>
</evidence>